<comment type="similarity">
    <text evidence="1">Belongs to the protein-tyrosine phosphatase family.</text>
</comment>
<dbReference type="Pfam" id="PF13350">
    <property type="entry name" value="Y_phosphatase3"/>
    <property type="match status" value="1"/>
</dbReference>
<proteinExistence type="inferred from homology"/>
<evidence type="ECO:0000313" key="4">
    <source>
        <dbReference type="Proteomes" id="UP000664357"/>
    </source>
</evidence>
<dbReference type="Gene3D" id="3.90.190.10">
    <property type="entry name" value="Protein tyrosine phosphatase superfamily"/>
    <property type="match status" value="1"/>
</dbReference>
<name>A0ABV0EJ76_9ENTE</name>
<dbReference type="Proteomes" id="UP000664357">
    <property type="component" value="Unassembled WGS sequence"/>
</dbReference>
<dbReference type="PANTHER" id="PTHR31126:SF1">
    <property type="entry name" value="TYROSINE SPECIFIC PROTEIN PHOSPHATASES DOMAIN-CONTAINING PROTEIN"/>
    <property type="match status" value="1"/>
</dbReference>
<dbReference type="PROSITE" id="PS50056">
    <property type="entry name" value="TYR_PHOSPHATASE_2"/>
    <property type="match status" value="1"/>
</dbReference>
<accession>A0ABV0EJ76</accession>
<dbReference type="InterPro" id="IPR000387">
    <property type="entry name" value="Tyr_Pase_dom"/>
</dbReference>
<dbReference type="RefSeq" id="WP_207700792.1">
    <property type="nucleotide sequence ID" value="NZ_JAFREL020000001.1"/>
</dbReference>
<organism evidence="3 4">
    <name type="scientific">Candidatus Enterococcus ferrettii</name>
    <dbReference type="NCBI Taxonomy" id="2815324"/>
    <lineage>
        <taxon>Bacteria</taxon>
        <taxon>Bacillati</taxon>
        <taxon>Bacillota</taxon>
        <taxon>Bacilli</taxon>
        <taxon>Lactobacillales</taxon>
        <taxon>Enterococcaceae</taxon>
        <taxon>Enterococcus</taxon>
    </lineage>
</organism>
<dbReference type="EMBL" id="JAFREL020000001">
    <property type="protein sequence ID" value="MEO1768685.1"/>
    <property type="molecule type" value="Genomic_DNA"/>
</dbReference>
<dbReference type="SUPFAM" id="SSF52799">
    <property type="entry name" value="(Phosphotyrosine protein) phosphatases II"/>
    <property type="match status" value="1"/>
</dbReference>
<dbReference type="InterPro" id="IPR026893">
    <property type="entry name" value="Tyr/Ser_Pase_IphP-type"/>
</dbReference>
<dbReference type="InterPro" id="IPR029021">
    <property type="entry name" value="Prot-tyrosine_phosphatase-like"/>
</dbReference>
<dbReference type="PROSITE" id="PS00383">
    <property type="entry name" value="TYR_PHOSPHATASE_1"/>
    <property type="match status" value="1"/>
</dbReference>
<gene>
    <name evidence="3" type="ORF">JZO67_000624</name>
</gene>
<dbReference type="PANTHER" id="PTHR31126">
    <property type="entry name" value="TYROSINE-PROTEIN PHOSPHATASE"/>
    <property type="match status" value="1"/>
</dbReference>
<dbReference type="InterPro" id="IPR016130">
    <property type="entry name" value="Tyr_Pase_AS"/>
</dbReference>
<protein>
    <submittedName>
        <fullName evidence="3">Protein-tyrosine phosphatase</fullName>
    </submittedName>
</protein>
<sequence>MIKQPYTLPDIDFYREGDQCEVTFLNPNQQACQLLVGKSPEEVTQVLTETSSASFSFELKKEQGPYYYQIEGAVNSSIFGERLLPLTGAINVRDMGGYHTKDGQQVKWGLLYRGDQLSQLTDADITYLKRINFHSIIDFRNDQERELNPNYSFASVKNYYKCDPNSTVSEAAGAVVSFEEENKLIVKNLENGAVPPEELNGSGIIFHKNYREFVTSDHAKESFREMLKALLKEENLPAFMHCRGGKDRTGFGAALILATIGVEREEIIKDYLITQDVREERTKFKMAQYAKYTDNQDVLDYLEAMIDTRRDYLESSFATIDEKYDSVEDYVKSALGITSEEVQALKNLYLTA</sequence>
<keyword evidence="4" id="KW-1185">Reference proteome</keyword>
<evidence type="ECO:0000313" key="3">
    <source>
        <dbReference type="EMBL" id="MEO1768685.1"/>
    </source>
</evidence>
<evidence type="ECO:0000256" key="1">
    <source>
        <dbReference type="ARBA" id="ARBA00009580"/>
    </source>
</evidence>
<reference evidence="3 4" key="1">
    <citation type="submission" date="2024-02" db="EMBL/GenBank/DDBJ databases">
        <title>The Genome Sequence of Enterococcus sp. DIV0159.</title>
        <authorList>
            <person name="Earl A."/>
            <person name="Manson A."/>
            <person name="Gilmore M."/>
            <person name="Sanders J."/>
            <person name="Shea T."/>
            <person name="Howe W."/>
            <person name="Livny J."/>
            <person name="Cuomo C."/>
            <person name="Neafsey D."/>
            <person name="Birren B."/>
        </authorList>
    </citation>
    <scope>NUCLEOTIDE SEQUENCE [LARGE SCALE GENOMIC DNA]</scope>
    <source>
        <strain evidence="3 4">665A</strain>
    </source>
</reference>
<feature type="domain" description="Tyrosine specific protein phosphatases" evidence="2">
    <location>
        <begin position="221"/>
        <end position="281"/>
    </location>
</feature>
<comment type="caution">
    <text evidence="3">The sequence shown here is derived from an EMBL/GenBank/DDBJ whole genome shotgun (WGS) entry which is preliminary data.</text>
</comment>
<evidence type="ECO:0000259" key="2">
    <source>
        <dbReference type="PROSITE" id="PS50056"/>
    </source>
</evidence>